<feature type="compositionally biased region" description="Low complexity" evidence="1">
    <location>
        <begin position="1"/>
        <end position="22"/>
    </location>
</feature>
<dbReference type="Proteomes" id="UP000324222">
    <property type="component" value="Unassembled WGS sequence"/>
</dbReference>
<gene>
    <name evidence="2" type="ORF">E2C01_087095</name>
</gene>
<comment type="caution">
    <text evidence="2">The sequence shown here is derived from an EMBL/GenBank/DDBJ whole genome shotgun (WGS) entry which is preliminary data.</text>
</comment>
<evidence type="ECO:0000313" key="3">
    <source>
        <dbReference type="Proteomes" id="UP000324222"/>
    </source>
</evidence>
<protein>
    <submittedName>
        <fullName evidence="2">Uncharacterized protein</fullName>
    </submittedName>
</protein>
<dbReference type="EMBL" id="VSRR010089851">
    <property type="protein sequence ID" value="MPC92025.1"/>
    <property type="molecule type" value="Genomic_DNA"/>
</dbReference>
<organism evidence="2 3">
    <name type="scientific">Portunus trituberculatus</name>
    <name type="common">Swimming crab</name>
    <name type="synonym">Neptunus trituberculatus</name>
    <dbReference type="NCBI Taxonomy" id="210409"/>
    <lineage>
        <taxon>Eukaryota</taxon>
        <taxon>Metazoa</taxon>
        <taxon>Ecdysozoa</taxon>
        <taxon>Arthropoda</taxon>
        <taxon>Crustacea</taxon>
        <taxon>Multicrustacea</taxon>
        <taxon>Malacostraca</taxon>
        <taxon>Eumalacostraca</taxon>
        <taxon>Eucarida</taxon>
        <taxon>Decapoda</taxon>
        <taxon>Pleocyemata</taxon>
        <taxon>Brachyura</taxon>
        <taxon>Eubrachyura</taxon>
        <taxon>Portunoidea</taxon>
        <taxon>Portunidae</taxon>
        <taxon>Portuninae</taxon>
        <taxon>Portunus</taxon>
    </lineage>
</organism>
<dbReference type="AlphaFoldDB" id="A0A5B7JBG9"/>
<keyword evidence="3" id="KW-1185">Reference proteome</keyword>
<sequence>MSSLSSTLTLSCSVTPWPTRPQRTTRKPHSASGTYSYLIHFVTYSQAMLGDRHASAAARLELSTVI</sequence>
<accession>A0A5B7JBG9</accession>
<feature type="region of interest" description="Disordered" evidence="1">
    <location>
        <begin position="1"/>
        <end position="30"/>
    </location>
</feature>
<proteinExistence type="predicted"/>
<reference evidence="2 3" key="1">
    <citation type="submission" date="2019-05" db="EMBL/GenBank/DDBJ databases">
        <title>Another draft genome of Portunus trituberculatus and its Hox gene families provides insights of decapod evolution.</title>
        <authorList>
            <person name="Jeong J.-H."/>
            <person name="Song I."/>
            <person name="Kim S."/>
            <person name="Choi T."/>
            <person name="Kim D."/>
            <person name="Ryu S."/>
            <person name="Kim W."/>
        </authorList>
    </citation>
    <scope>NUCLEOTIDE SEQUENCE [LARGE SCALE GENOMIC DNA]</scope>
    <source>
        <tissue evidence="2">Muscle</tissue>
    </source>
</reference>
<evidence type="ECO:0000256" key="1">
    <source>
        <dbReference type="SAM" id="MobiDB-lite"/>
    </source>
</evidence>
<evidence type="ECO:0000313" key="2">
    <source>
        <dbReference type="EMBL" id="MPC92025.1"/>
    </source>
</evidence>
<name>A0A5B7JBG9_PORTR</name>